<feature type="compositionally biased region" description="Polar residues" evidence="1">
    <location>
        <begin position="26"/>
        <end position="45"/>
    </location>
</feature>
<proteinExistence type="predicted"/>
<dbReference type="EMBL" id="VKDK01000011">
    <property type="protein sequence ID" value="TRX61105.1"/>
    <property type="molecule type" value="Genomic_DNA"/>
</dbReference>
<evidence type="ECO:0000313" key="4">
    <source>
        <dbReference type="Proteomes" id="UP000320443"/>
    </source>
</evidence>
<dbReference type="Proteomes" id="UP000320443">
    <property type="component" value="Unassembled WGS sequence"/>
</dbReference>
<keyword evidence="2" id="KW-0732">Signal</keyword>
<organism evidence="3 4">
    <name type="scientific">Corynebacterium hiratae</name>
    <dbReference type="NCBI Taxonomy" id="3139423"/>
    <lineage>
        <taxon>Bacteria</taxon>
        <taxon>Bacillati</taxon>
        <taxon>Actinomycetota</taxon>
        <taxon>Actinomycetes</taxon>
        <taxon>Mycobacteriales</taxon>
        <taxon>Corynebacteriaceae</taxon>
        <taxon>Corynebacterium</taxon>
    </lineage>
</organism>
<comment type="caution">
    <text evidence="3">The sequence shown here is derived from an EMBL/GenBank/DDBJ whole genome shotgun (WGS) entry which is preliminary data.</text>
</comment>
<accession>A0A553FV29</accession>
<evidence type="ECO:0000256" key="2">
    <source>
        <dbReference type="SAM" id="SignalP"/>
    </source>
</evidence>
<dbReference type="PROSITE" id="PS51257">
    <property type="entry name" value="PROKAR_LIPOPROTEIN"/>
    <property type="match status" value="1"/>
</dbReference>
<evidence type="ECO:0000313" key="3">
    <source>
        <dbReference type="EMBL" id="TRX61105.1"/>
    </source>
</evidence>
<feature type="chain" id="PRO_5039225794" description="Secreted protein" evidence="2">
    <location>
        <begin position="23"/>
        <end position="312"/>
    </location>
</feature>
<feature type="signal peptide" evidence="2">
    <location>
        <begin position="1"/>
        <end position="22"/>
    </location>
</feature>
<evidence type="ECO:0008006" key="5">
    <source>
        <dbReference type="Google" id="ProtNLM"/>
    </source>
</evidence>
<feature type="region of interest" description="Disordered" evidence="1">
    <location>
        <begin position="26"/>
        <end position="66"/>
    </location>
</feature>
<dbReference type="RefSeq" id="WP_144013586.1">
    <property type="nucleotide sequence ID" value="NZ_VKDK01000011.1"/>
</dbReference>
<name>A0A553FV29_9CORY</name>
<sequence length="312" mass="33065">MTKLLNALPLALIACTAAACSAAEDSTSGEPQFHNTSTAETSADNTESTEASSAPTSAKDKEGDSGLKELDKEDFIATNLGHATSTVYGVSSPNDRVACTVTEDQGLIGCSVMFADPPLYPATGQPLWLSNSVNFDADAGFYPNVKMGGDAAAPTPLEAGSTVTMNGVTFESVSEDEFTVKIDGHHFTVKDDGEYYSDTFPPQPDGEGKAMTGTICGDLGNGEYVYAKENGTNCARAMEVLEYYKNYDFAPMEGGNRGYLMEDDFSCSYNADPGWPDEPDYRWLGCSIEDGGAVVVLDPTARALVSEKGGQR</sequence>
<dbReference type="AlphaFoldDB" id="A0A553FV29"/>
<reference evidence="3 4" key="1">
    <citation type="submission" date="2019-07" db="EMBL/GenBank/DDBJ databases">
        <title>Draft genome of C. aurimucosum strain 2274.</title>
        <authorList>
            <person name="Pacheco L.G.C."/>
            <person name="Aguiar E.R.G.R."/>
            <person name="Santos C.S."/>
            <person name="Rocha D.J.P.G."/>
            <person name="Sant'Anna L.O."/>
            <person name="Mattos-Guaraldi A.L."/>
            <person name="Santos L.S."/>
        </authorList>
    </citation>
    <scope>NUCLEOTIDE SEQUENCE [LARGE SCALE GENOMIC DNA]</scope>
    <source>
        <strain evidence="3 4">2274</strain>
    </source>
</reference>
<keyword evidence="4" id="KW-1185">Reference proteome</keyword>
<feature type="compositionally biased region" description="Low complexity" evidence="1">
    <location>
        <begin position="46"/>
        <end position="57"/>
    </location>
</feature>
<protein>
    <recommendedName>
        <fullName evidence="5">Secreted protein</fullName>
    </recommendedName>
</protein>
<gene>
    <name evidence="3" type="ORF">FNY97_07760</name>
</gene>
<evidence type="ECO:0000256" key="1">
    <source>
        <dbReference type="SAM" id="MobiDB-lite"/>
    </source>
</evidence>